<feature type="domain" description="THIF-type NAD/FAD binding fold" evidence="8">
    <location>
        <begin position="302"/>
        <end position="537"/>
    </location>
</feature>
<evidence type="ECO:0000259" key="8">
    <source>
        <dbReference type="Pfam" id="PF00899"/>
    </source>
</evidence>
<protein>
    <recommendedName>
        <fullName evidence="2 7">Ubiquitin-like modifier-activating enzyme ATG7</fullName>
    </recommendedName>
    <alternativeName>
        <fullName evidence="7">Autophagy-related protein 7</fullName>
    </alternativeName>
</protein>
<dbReference type="InterPro" id="IPR000594">
    <property type="entry name" value="ThiF_NAD_FAD-bd"/>
</dbReference>
<dbReference type="SUPFAM" id="SSF69572">
    <property type="entry name" value="Activating enzymes of the ubiquitin-like proteins"/>
    <property type="match status" value="1"/>
</dbReference>
<dbReference type="EMBL" id="LN736364">
    <property type="protein sequence ID" value="CEP62612.1"/>
    <property type="molecule type" value="Genomic_DNA"/>
</dbReference>
<dbReference type="OrthoDB" id="338614at2759"/>
<dbReference type="AlphaFoldDB" id="A0A0C7N7V5"/>
<dbReference type="InterPro" id="IPR045886">
    <property type="entry name" value="ThiF/MoeB/HesA"/>
</dbReference>
<dbReference type="InterPro" id="IPR006285">
    <property type="entry name" value="Atg7"/>
</dbReference>
<dbReference type="GO" id="GO:0097632">
    <property type="term" value="C:extrinsic component of phagophore assembly site membrane"/>
    <property type="evidence" value="ECO:0007669"/>
    <property type="project" value="EnsemblFungi"/>
</dbReference>
<dbReference type="Proteomes" id="UP000054304">
    <property type="component" value="Unassembled WGS sequence"/>
</dbReference>
<evidence type="ECO:0000256" key="3">
    <source>
        <dbReference type="ARBA" id="ARBA00022448"/>
    </source>
</evidence>
<comment type="function">
    <text evidence="7">E1-like activating enzyme involved in the 2 ubiquitin-like systems required for cytoplasm to vacuole transport (Cvt) and autophagy. Activates ATG12 for its conjugation with ATG5 and ATG8 for its conjugation with phosphatidylethanolamine. Both systems are needed for the ATG8 association to Cvt vesicles and autophagosomes membranes. Autophagy is essential for maintenance of amino acid levels and protein synthesis under nitrogen starvation. Required for selective autophagic degradation of the nucleus (nucleophagy) as well as for mitophagy which contributes to regulate mitochondrial quantity and quality by eliminating the mitochondria to a basal level to fulfill cellular energy requirements and preventing excess ROS production.</text>
</comment>
<dbReference type="RefSeq" id="XP_022628837.1">
    <property type="nucleotide sequence ID" value="XM_022772522.1"/>
</dbReference>
<dbReference type="GO" id="GO:0019779">
    <property type="term" value="F:Atg8 activating enzyme activity"/>
    <property type="evidence" value="ECO:0007669"/>
    <property type="project" value="EnsemblFungi"/>
</dbReference>
<evidence type="ECO:0000256" key="2">
    <source>
        <dbReference type="ARBA" id="ARBA00017647"/>
    </source>
</evidence>
<evidence type="ECO:0000259" key="9">
    <source>
        <dbReference type="Pfam" id="PF16420"/>
    </source>
</evidence>
<dbReference type="PANTHER" id="PTHR10953:SF3">
    <property type="entry name" value="UBIQUITIN-LIKE MODIFIER-ACTIVATING ENZYME ATG7"/>
    <property type="match status" value="1"/>
</dbReference>
<dbReference type="STRING" id="1245769.A0A0C7N7V5"/>
<gene>
    <name evidence="10" type="ORF">LALA0_S05e09516g</name>
</gene>
<feature type="active site" description="Glycyl thioester intermediate" evidence="6">
    <location>
        <position position="500"/>
    </location>
</feature>
<dbReference type="FunFam" id="3.40.50.720:FF:000243">
    <property type="entry name" value="Ubiquitin-like modifier-activating enzyme ATG7"/>
    <property type="match status" value="1"/>
</dbReference>
<sequence length="629" mass="70707">MVSNHMKFANPCQSFIDTSFFQKLARLKLDVLKLDSSPKELNSVIDIAYTPRSSSSAHLFLNGESFDKTDHGNGIPIKGALYNFNTVVEFKKLDKNVFLNQRGLDVWEESLDDPNKCVQFFVISFADLKSYKFFHWLSIPCFQLTPFNLIVTESGKLEEFEKYKSWFDLHPENWSCLEDESGNIQVFAKGQAAGCTTLIIRDTSKIEMIPSALAKNFISLLKHFAPGVKTIRVVLIRQDASSSFWVEVAFQPTHDSNSSTLKVSGWERNSQNKLTPRATDLSSLLDPLQVADQSLDLNLKLMKWRVAPELDLDIVKNTKVLLLGAGTLGCYVARALLAWGVREITFVDNGRVSYSNPVRQPLFTFESCGKPKAAEAAEGLRRIFPLVKTKGVELQVPMIGHPVTNETRQQSDYETLVDLVRSHDVVYLLMDSRETRWLPTVLGCAENKIVMNAALGFDSYVVMRHGAYSPGQEERLGCYFCQDIVAPSDSLTDRTLDQMCTVTRPGVALMAASQSVELMVSLLQHPARNTREVSATTVLGDLPHQIRGFLNEFKTLQLRSPSFNECSACSVSVVETLKLRGWSFVTEALNNYKYVEDLSGLTRVQEQAEEALENVFDDWQDDLGEEELL</sequence>
<comment type="subcellular location">
    <subcellularLocation>
        <location evidence="7">Cytoplasm</location>
    </subcellularLocation>
    <subcellularLocation>
        <location evidence="7">Preautophagosomal structure</location>
    </subcellularLocation>
</comment>
<evidence type="ECO:0000313" key="11">
    <source>
        <dbReference type="Proteomes" id="UP000054304"/>
    </source>
</evidence>
<evidence type="ECO:0000256" key="7">
    <source>
        <dbReference type="RuleBase" id="RU366022"/>
    </source>
</evidence>
<dbReference type="InterPro" id="IPR032197">
    <property type="entry name" value="Atg7_N"/>
</dbReference>
<evidence type="ECO:0000313" key="10">
    <source>
        <dbReference type="EMBL" id="CEP62612.1"/>
    </source>
</evidence>
<dbReference type="HOGENOM" id="CLU_012998_2_1_1"/>
<dbReference type="GO" id="GO:0005829">
    <property type="term" value="C:cytosol"/>
    <property type="evidence" value="ECO:0007669"/>
    <property type="project" value="EnsemblFungi"/>
</dbReference>
<dbReference type="GO" id="GO:0034727">
    <property type="term" value="P:piecemeal microautophagy of the nucleus"/>
    <property type="evidence" value="ECO:0007669"/>
    <property type="project" value="EnsemblFungi"/>
</dbReference>
<dbReference type="Pfam" id="PF16420">
    <property type="entry name" value="ATG7_N"/>
    <property type="match status" value="1"/>
</dbReference>
<keyword evidence="11" id="KW-1185">Reference proteome</keyword>
<reference evidence="10 11" key="1">
    <citation type="submission" date="2014-12" db="EMBL/GenBank/DDBJ databases">
        <authorList>
            <person name="Neuveglise Cecile"/>
        </authorList>
    </citation>
    <scope>NUCLEOTIDE SEQUENCE [LARGE SCALE GENOMIC DNA]</scope>
    <source>
        <strain evidence="10 11">CBS 12615</strain>
    </source>
</reference>
<evidence type="ECO:0000256" key="6">
    <source>
        <dbReference type="PIRSR" id="PIRSR606285-1"/>
    </source>
</evidence>
<dbReference type="InterPro" id="IPR042523">
    <property type="entry name" value="Atg7_N_2"/>
</dbReference>
<dbReference type="GO" id="GO:0006995">
    <property type="term" value="P:cellular response to nitrogen starvation"/>
    <property type="evidence" value="ECO:0007669"/>
    <property type="project" value="TreeGrafter"/>
</dbReference>
<dbReference type="NCBIfam" id="TIGR01381">
    <property type="entry name" value="E1_like_apg7"/>
    <property type="match status" value="1"/>
</dbReference>
<name>A0A0C7N7V5_9SACH</name>
<dbReference type="InterPro" id="IPR035985">
    <property type="entry name" value="Ubiquitin-activating_enz"/>
</dbReference>
<dbReference type="Gene3D" id="3.40.140.70">
    <property type="entry name" value="Ubiquitin-like modifier-activating enzyme ATG7 N-terminal domain"/>
    <property type="match status" value="1"/>
</dbReference>
<dbReference type="GO" id="GO:0042802">
    <property type="term" value="F:identical protein binding"/>
    <property type="evidence" value="ECO:0007669"/>
    <property type="project" value="EnsemblFungi"/>
</dbReference>
<keyword evidence="5 7" id="KW-0072">Autophagy</keyword>
<organism evidence="10 11">
    <name type="scientific">Lachancea lanzarotensis</name>
    <dbReference type="NCBI Taxonomy" id="1245769"/>
    <lineage>
        <taxon>Eukaryota</taxon>
        <taxon>Fungi</taxon>
        <taxon>Dikarya</taxon>
        <taxon>Ascomycota</taxon>
        <taxon>Saccharomycotina</taxon>
        <taxon>Saccharomycetes</taxon>
        <taxon>Saccharomycetales</taxon>
        <taxon>Saccharomycetaceae</taxon>
        <taxon>Lachancea</taxon>
    </lineage>
</organism>
<dbReference type="Gene3D" id="3.40.140.100">
    <property type="entry name" value="Ubiquitin-like modifier-activating enzyme ATG7 C-terminal domain"/>
    <property type="match status" value="1"/>
</dbReference>
<dbReference type="GO" id="GO:0019778">
    <property type="term" value="F:Atg12 activating enzyme activity"/>
    <property type="evidence" value="ECO:0007669"/>
    <property type="project" value="EnsemblFungi"/>
</dbReference>
<dbReference type="GO" id="GO:0000045">
    <property type="term" value="P:autophagosome assembly"/>
    <property type="evidence" value="ECO:0007669"/>
    <property type="project" value="TreeGrafter"/>
</dbReference>
<dbReference type="GO" id="GO:0032446">
    <property type="term" value="P:protein modification by small protein conjugation"/>
    <property type="evidence" value="ECO:0007669"/>
    <property type="project" value="EnsemblFungi"/>
</dbReference>
<evidence type="ECO:0000256" key="5">
    <source>
        <dbReference type="ARBA" id="ARBA00023006"/>
    </source>
</evidence>
<accession>A0A0C7N7V5</accession>
<keyword evidence="4 7" id="KW-0653">Protein transport</keyword>
<comment type="similarity">
    <text evidence="1 7">Belongs to the ATG7 family.</text>
</comment>
<evidence type="ECO:0000256" key="1">
    <source>
        <dbReference type="ARBA" id="ARBA00010931"/>
    </source>
</evidence>
<keyword evidence="7" id="KW-0963">Cytoplasm</keyword>
<dbReference type="Pfam" id="PF00899">
    <property type="entry name" value="ThiF"/>
    <property type="match status" value="1"/>
</dbReference>
<dbReference type="GeneID" id="34686082"/>
<evidence type="ECO:0000256" key="4">
    <source>
        <dbReference type="ARBA" id="ARBA00022927"/>
    </source>
</evidence>
<dbReference type="PANTHER" id="PTHR10953">
    <property type="entry name" value="UBIQUITIN-ACTIVATING ENZYME E1"/>
    <property type="match status" value="1"/>
</dbReference>
<proteinExistence type="inferred from homology"/>
<comment type="subunit">
    <text evidence="7">Homodimer.</text>
</comment>
<dbReference type="GO" id="GO:0032258">
    <property type="term" value="P:cytoplasm to vacuole targeting by the Cvt pathway"/>
    <property type="evidence" value="ECO:0007669"/>
    <property type="project" value="EnsemblFungi"/>
</dbReference>
<dbReference type="GO" id="GO:0000422">
    <property type="term" value="P:autophagy of mitochondrion"/>
    <property type="evidence" value="ECO:0007669"/>
    <property type="project" value="EnsemblFungi"/>
</dbReference>
<keyword evidence="3 7" id="KW-0813">Transport</keyword>
<dbReference type="Gene3D" id="3.40.50.720">
    <property type="entry name" value="NAD(P)-binding Rossmann-like Domain"/>
    <property type="match status" value="1"/>
</dbReference>
<feature type="domain" description="Ubiquitin-like modifier-activating enzyme Atg7 N-terminal" evidence="9">
    <location>
        <begin position="7"/>
        <end position="284"/>
    </location>
</feature>
<keyword evidence="7" id="KW-0833">Ubl conjugation pathway</keyword>
<dbReference type="InterPro" id="IPR042522">
    <property type="entry name" value="Atg7_N_1"/>
</dbReference>